<evidence type="ECO:0000313" key="5">
    <source>
        <dbReference type="Proteomes" id="UP000000739"/>
    </source>
</evidence>
<keyword evidence="5" id="KW-1185">Reference proteome</keyword>
<dbReference type="eggNOG" id="COG0456">
    <property type="taxonomic scope" value="Bacteria"/>
</dbReference>
<keyword evidence="1" id="KW-0808">Transferase</keyword>
<dbReference type="Gene3D" id="3.40.630.30">
    <property type="match status" value="1"/>
</dbReference>
<dbReference type="RefSeq" id="WP_012610645.1">
    <property type="nucleotide sequence ID" value="NC_011768.1"/>
</dbReference>
<evidence type="ECO:0000313" key="4">
    <source>
        <dbReference type="EMBL" id="ACL03210.1"/>
    </source>
</evidence>
<reference evidence="4 5" key="1">
    <citation type="journal article" date="2012" name="Environ. Microbiol.">
        <title>The genome sequence of Desulfatibacillum alkenivorans AK-01: a blueprint for anaerobic alkane oxidation.</title>
        <authorList>
            <person name="Callaghan A.V."/>
            <person name="Morris B.E."/>
            <person name="Pereira I.A."/>
            <person name="McInerney M.J."/>
            <person name="Austin R.N."/>
            <person name="Groves J.T."/>
            <person name="Kukor J.J."/>
            <person name="Suflita J.M."/>
            <person name="Young L.Y."/>
            <person name="Zylstra G.J."/>
            <person name="Wawrik B."/>
        </authorList>
    </citation>
    <scope>NUCLEOTIDE SEQUENCE [LARGE SCALE GENOMIC DNA]</scope>
    <source>
        <strain evidence="4 5">AK-01</strain>
    </source>
</reference>
<evidence type="ECO:0000256" key="1">
    <source>
        <dbReference type="ARBA" id="ARBA00022679"/>
    </source>
</evidence>
<gene>
    <name evidence="4" type="ordered locus">Dalk_1512</name>
</gene>
<protein>
    <submittedName>
        <fullName evidence="4">GCN5-related N-acetyltransferase</fullName>
    </submittedName>
</protein>
<dbReference type="InterPro" id="IPR016181">
    <property type="entry name" value="Acyl_CoA_acyltransferase"/>
</dbReference>
<accession>B8FAB4</accession>
<dbReference type="AlphaFoldDB" id="B8FAB4"/>
<organism evidence="4 5">
    <name type="scientific">Desulfatibacillum aliphaticivorans</name>
    <dbReference type="NCBI Taxonomy" id="218208"/>
    <lineage>
        <taxon>Bacteria</taxon>
        <taxon>Pseudomonadati</taxon>
        <taxon>Thermodesulfobacteriota</taxon>
        <taxon>Desulfobacteria</taxon>
        <taxon>Desulfobacterales</taxon>
        <taxon>Desulfatibacillaceae</taxon>
        <taxon>Desulfatibacillum</taxon>
    </lineage>
</organism>
<dbReference type="PANTHER" id="PTHR43877">
    <property type="entry name" value="AMINOALKYLPHOSPHONATE N-ACETYLTRANSFERASE-RELATED-RELATED"/>
    <property type="match status" value="1"/>
</dbReference>
<proteinExistence type="predicted"/>
<dbReference type="InterPro" id="IPR050832">
    <property type="entry name" value="Bact_Acetyltransf"/>
</dbReference>
<dbReference type="HOGENOM" id="CLU_013985_34_9_7"/>
<dbReference type="EMBL" id="CP001322">
    <property type="protein sequence ID" value="ACL03210.1"/>
    <property type="molecule type" value="Genomic_DNA"/>
</dbReference>
<evidence type="ECO:0000256" key="2">
    <source>
        <dbReference type="ARBA" id="ARBA00023315"/>
    </source>
</evidence>
<dbReference type="PROSITE" id="PS51186">
    <property type="entry name" value="GNAT"/>
    <property type="match status" value="1"/>
</dbReference>
<dbReference type="GO" id="GO:0016747">
    <property type="term" value="F:acyltransferase activity, transferring groups other than amino-acyl groups"/>
    <property type="evidence" value="ECO:0007669"/>
    <property type="project" value="InterPro"/>
</dbReference>
<dbReference type="PANTHER" id="PTHR43877:SF2">
    <property type="entry name" value="AMINOALKYLPHOSPHONATE N-ACETYLTRANSFERASE-RELATED"/>
    <property type="match status" value="1"/>
</dbReference>
<dbReference type="Pfam" id="PF00583">
    <property type="entry name" value="Acetyltransf_1"/>
    <property type="match status" value="1"/>
</dbReference>
<name>B8FAB4_DESAL</name>
<dbReference type="Proteomes" id="UP000000739">
    <property type="component" value="Chromosome"/>
</dbReference>
<dbReference type="KEGG" id="dal:Dalk_1512"/>
<sequence length="152" mass="16506">MNITIRNAEFEDLDAMIGLLDELFAMEADFAADKAKQEKGLKLMLDGCGKHRCVKVAEAAGEVIGMCSAQLLVSTAEGAYSALVEDMVVSQSMRGSGVGPMLLNAVTEWSRLRGVTRMQLLADKDNKPALSFYEKQGWSGTKLICLRKADIS</sequence>
<dbReference type="InterPro" id="IPR000182">
    <property type="entry name" value="GNAT_dom"/>
</dbReference>
<dbReference type="SUPFAM" id="SSF55729">
    <property type="entry name" value="Acyl-CoA N-acyltransferases (Nat)"/>
    <property type="match status" value="1"/>
</dbReference>
<evidence type="ECO:0000259" key="3">
    <source>
        <dbReference type="PROSITE" id="PS51186"/>
    </source>
</evidence>
<keyword evidence="2" id="KW-0012">Acyltransferase</keyword>
<dbReference type="CDD" id="cd04301">
    <property type="entry name" value="NAT_SF"/>
    <property type="match status" value="1"/>
</dbReference>
<feature type="domain" description="N-acetyltransferase" evidence="3">
    <location>
        <begin position="3"/>
        <end position="152"/>
    </location>
</feature>